<keyword evidence="1" id="KW-0472">Membrane</keyword>
<gene>
    <name evidence="2" type="ORF">MSPICULIGERA_LOCUS18620</name>
</gene>
<dbReference type="AlphaFoldDB" id="A0AA36D5X7"/>
<keyword evidence="1" id="KW-1133">Transmembrane helix</keyword>
<organism evidence="2 3">
    <name type="scientific">Mesorhabditis spiculigera</name>
    <dbReference type="NCBI Taxonomy" id="96644"/>
    <lineage>
        <taxon>Eukaryota</taxon>
        <taxon>Metazoa</taxon>
        <taxon>Ecdysozoa</taxon>
        <taxon>Nematoda</taxon>
        <taxon>Chromadorea</taxon>
        <taxon>Rhabditida</taxon>
        <taxon>Rhabditina</taxon>
        <taxon>Rhabditomorpha</taxon>
        <taxon>Rhabditoidea</taxon>
        <taxon>Rhabditidae</taxon>
        <taxon>Mesorhabditinae</taxon>
        <taxon>Mesorhabditis</taxon>
    </lineage>
</organism>
<proteinExistence type="predicted"/>
<dbReference type="Proteomes" id="UP001177023">
    <property type="component" value="Unassembled WGS sequence"/>
</dbReference>
<feature type="transmembrane region" description="Helical" evidence="1">
    <location>
        <begin position="273"/>
        <end position="296"/>
    </location>
</feature>
<evidence type="ECO:0000313" key="2">
    <source>
        <dbReference type="EMBL" id="CAJ0580422.1"/>
    </source>
</evidence>
<comment type="caution">
    <text evidence="2">The sequence shown here is derived from an EMBL/GenBank/DDBJ whole genome shotgun (WGS) entry which is preliminary data.</text>
</comment>
<feature type="non-terminal residue" evidence="2">
    <location>
        <position position="332"/>
    </location>
</feature>
<keyword evidence="1" id="KW-0812">Transmembrane</keyword>
<reference evidence="2" key="1">
    <citation type="submission" date="2023-06" db="EMBL/GenBank/DDBJ databases">
        <authorList>
            <person name="Delattre M."/>
        </authorList>
    </citation>
    <scope>NUCLEOTIDE SEQUENCE</scope>
    <source>
        <strain evidence="2">AF72</strain>
    </source>
</reference>
<accession>A0AA36D5X7</accession>
<evidence type="ECO:0000256" key="1">
    <source>
        <dbReference type="SAM" id="Phobius"/>
    </source>
</evidence>
<protein>
    <submittedName>
        <fullName evidence="2">Uncharacterized protein</fullName>
    </submittedName>
</protein>
<evidence type="ECO:0000313" key="3">
    <source>
        <dbReference type="Proteomes" id="UP001177023"/>
    </source>
</evidence>
<sequence length="332" mass="37750">MRGVFLVLAKPGVACVIFGLTVALNLHYSMRELTLIFVLALYASCQCSEELEGSGIESFAETVEAAVEPPTTTILPDYGVRLRELFETRKNPASERQLREQLDTMADEAYYVNLYSWKPNPSILPPLDQLPSQMLAIANAGKYLPGLDFDKTKQLWEYYNVTAPLTPAPKVQLLPEGYPLTNIPYSVVRSLRNNEMPDLNLLPEDLKEHFKSQTERYIVAYMKGKADEVPMEDLMSKIPIFPRPDLPAYPAYELADIRQDLYQAEAEVKRERLAWILMMIVLCSMTFTSIMIIIFLTIRTRRQKPEPARSLPGSPVKVHIAAYQKKDLIEMA</sequence>
<dbReference type="EMBL" id="CATQJA010002659">
    <property type="protein sequence ID" value="CAJ0580422.1"/>
    <property type="molecule type" value="Genomic_DNA"/>
</dbReference>
<keyword evidence="3" id="KW-1185">Reference proteome</keyword>
<name>A0AA36D5X7_9BILA</name>